<comment type="pathway">
    <text evidence="1 8">Amino-acid biosynthesis; L-isoleucine biosynthesis; L-isoleucine from 2-oxobutanoate: step 1/4.</text>
</comment>
<dbReference type="InterPro" id="IPR045865">
    <property type="entry name" value="ACT-like_dom_sf"/>
</dbReference>
<organism evidence="10 11">
    <name type="scientific">Pelosinus propionicus DSM 13327</name>
    <dbReference type="NCBI Taxonomy" id="1123291"/>
    <lineage>
        <taxon>Bacteria</taxon>
        <taxon>Bacillati</taxon>
        <taxon>Bacillota</taxon>
        <taxon>Negativicutes</taxon>
        <taxon>Selenomonadales</taxon>
        <taxon>Sporomusaceae</taxon>
        <taxon>Pelosinus</taxon>
    </lineage>
</organism>
<dbReference type="PANTHER" id="PTHR30239:SF0">
    <property type="entry name" value="ACETOLACTATE SYNTHASE SMALL SUBUNIT 1, CHLOROPLASTIC"/>
    <property type="match status" value="1"/>
</dbReference>
<dbReference type="SUPFAM" id="SSF55021">
    <property type="entry name" value="ACT-like"/>
    <property type="match status" value="2"/>
</dbReference>
<proteinExistence type="inferred from homology"/>
<dbReference type="PROSITE" id="PS51671">
    <property type="entry name" value="ACT"/>
    <property type="match status" value="1"/>
</dbReference>
<keyword evidence="6 8" id="KW-0100">Branched-chain amino acid biosynthesis</keyword>
<comment type="similarity">
    <text evidence="3 8">Belongs to the acetolactate synthase small subunit family.</text>
</comment>
<evidence type="ECO:0000256" key="6">
    <source>
        <dbReference type="ARBA" id="ARBA00023304"/>
    </source>
</evidence>
<dbReference type="STRING" id="1123291.SAMN04490355_101176"/>
<dbReference type="NCBIfam" id="TIGR00119">
    <property type="entry name" value="acolac_sm"/>
    <property type="match status" value="1"/>
</dbReference>
<evidence type="ECO:0000256" key="1">
    <source>
        <dbReference type="ARBA" id="ARBA00004974"/>
    </source>
</evidence>
<feature type="domain" description="ACT" evidence="9">
    <location>
        <begin position="5"/>
        <end position="79"/>
    </location>
</feature>
<keyword evidence="8" id="KW-0808">Transferase</keyword>
<evidence type="ECO:0000256" key="7">
    <source>
        <dbReference type="ARBA" id="ARBA00048670"/>
    </source>
</evidence>
<evidence type="ECO:0000259" key="9">
    <source>
        <dbReference type="PROSITE" id="PS51671"/>
    </source>
</evidence>
<dbReference type="FunFam" id="3.30.70.260:FF:000001">
    <property type="entry name" value="Acetolactate synthase, small subunit"/>
    <property type="match status" value="1"/>
</dbReference>
<comment type="function">
    <text evidence="8">Catalyzes the conversion of 2 pyruvate molecules into acetolactate in the first common step of the biosynthetic pathway of the branched-amino acids such as leucine, isoleucine, and valine.</text>
</comment>
<dbReference type="UniPathway" id="UPA00049">
    <property type="reaction ID" value="UER00059"/>
</dbReference>
<dbReference type="InterPro" id="IPR004789">
    <property type="entry name" value="Acetalactate_synth_ssu"/>
</dbReference>
<reference evidence="11" key="1">
    <citation type="submission" date="2016-10" db="EMBL/GenBank/DDBJ databases">
        <authorList>
            <person name="Varghese N."/>
            <person name="Submissions S."/>
        </authorList>
    </citation>
    <scope>NUCLEOTIDE SEQUENCE [LARGE SCALE GENOMIC DNA]</scope>
    <source>
        <strain evidence="11">DSM 13327</strain>
    </source>
</reference>
<dbReference type="Gene3D" id="3.30.70.260">
    <property type="match status" value="1"/>
</dbReference>
<evidence type="ECO:0000313" key="10">
    <source>
        <dbReference type="EMBL" id="SFL62859.1"/>
    </source>
</evidence>
<dbReference type="InterPro" id="IPR002912">
    <property type="entry name" value="ACT_dom"/>
</dbReference>
<dbReference type="GO" id="GO:0005829">
    <property type="term" value="C:cytosol"/>
    <property type="evidence" value="ECO:0007669"/>
    <property type="project" value="TreeGrafter"/>
</dbReference>
<evidence type="ECO:0000256" key="8">
    <source>
        <dbReference type="RuleBase" id="RU368092"/>
    </source>
</evidence>
<dbReference type="PANTHER" id="PTHR30239">
    <property type="entry name" value="ACETOLACTATE SYNTHASE SMALL SUBUNIT"/>
    <property type="match status" value="1"/>
</dbReference>
<dbReference type="InterPro" id="IPR027271">
    <property type="entry name" value="Acetolactate_synth/TF_NikR_C"/>
</dbReference>
<dbReference type="Proteomes" id="UP000199520">
    <property type="component" value="Unassembled WGS sequence"/>
</dbReference>
<dbReference type="RefSeq" id="WP_090934844.1">
    <property type="nucleotide sequence ID" value="NZ_FOTS01000011.1"/>
</dbReference>
<evidence type="ECO:0000313" key="11">
    <source>
        <dbReference type="Proteomes" id="UP000199520"/>
    </source>
</evidence>
<dbReference type="AlphaFoldDB" id="A0A1I4J8G6"/>
<dbReference type="GO" id="GO:1990610">
    <property type="term" value="F:acetolactate synthase regulator activity"/>
    <property type="evidence" value="ECO:0007669"/>
    <property type="project" value="UniProtKB-UniRule"/>
</dbReference>
<dbReference type="CDD" id="cd04878">
    <property type="entry name" value="ACT_AHAS"/>
    <property type="match status" value="1"/>
</dbReference>
<evidence type="ECO:0000256" key="2">
    <source>
        <dbReference type="ARBA" id="ARBA00005025"/>
    </source>
</evidence>
<evidence type="ECO:0000256" key="5">
    <source>
        <dbReference type="ARBA" id="ARBA00022605"/>
    </source>
</evidence>
<dbReference type="Pfam" id="PF10369">
    <property type="entry name" value="ALS_ss_C"/>
    <property type="match status" value="1"/>
</dbReference>
<keyword evidence="5 8" id="KW-0028">Amino-acid biosynthesis</keyword>
<sequence length="181" mass="19606">MGHHTISILVLNQSGVLVRVAGMFSRRGFNIESLAVGTTHVPEYSRITAVMQGSDAIVAQVVKQLEKLVEVRAVEILPVNTAVVRDMAMIKVKAAQNKKLEVLQLAETFGAKVVDISNETLMVEITSGKTNTDALIDALSSYGILEMIRTGVVGLQRGDCSIYEKEKCEISALFDTAQVEA</sequence>
<dbReference type="GO" id="GO:0003984">
    <property type="term" value="F:acetolactate synthase activity"/>
    <property type="evidence" value="ECO:0007669"/>
    <property type="project" value="UniProtKB-UniRule"/>
</dbReference>
<dbReference type="Pfam" id="PF22629">
    <property type="entry name" value="ACT_AHAS_ss"/>
    <property type="match status" value="1"/>
</dbReference>
<dbReference type="InterPro" id="IPR054480">
    <property type="entry name" value="AHAS_small-like_ACT"/>
</dbReference>
<evidence type="ECO:0000256" key="3">
    <source>
        <dbReference type="ARBA" id="ARBA00006341"/>
    </source>
</evidence>
<protein>
    <recommendedName>
        <fullName evidence="8">Acetolactate synthase small subunit</fullName>
        <shortName evidence="8">AHAS</shortName>
        <shortName evidence="8">ALS</shortName>
        <ecNumber evidence="8">2.2.1.6</ecNumber>
    </recommendedName>
    <alternativeName>
        <fullName evidence="8">Acetohydroxy-acid synthase small subunit</fullName>
    </alternativeName>
</protein>
<dbReference type="NCBIfam" id="NF008864">
    <property type="entry name" value="PRK11895.1"/>
    <property type="match status" value="1"/>
</dbReference>
<accession>A0A1I4J8G6</accession>
<name>A0A1I4J8G6_9FIRM</name>
<comment type="subunit">
    <text evidence="4 8">Dimer of large and small chains.</text>
</comment>
<keyword evidence="11" id="KW-1185">Reference proteome</keyword>
<dbReference type="UniPathway" id="UPA00047">
    <property type="reaction ID" value="UER00055"/>
</dbReference>
<dbReference type="GO" id="GO:0009099">
    <property type="term" value="P:L-valine biosynthetic process"/>
    <property type="evidence" value="ECO:0007669"/>
    <property type="project" value="UniProtKB-UniRule"/>
</dbReference>
<dbReference type="EC" id="2.2.1.6" evidence="8"/>
<comment type="pathway">
    <text evidence="2 8">Amino-acid biosynthesis; L-valine biosynthesis; L-valine from pyruvate: step 1/4.</text>
</comment>
<dbReference type="GO" id="GO:0009097">
    <property type="term" value="P:isoleucine biosynthetic process"/>
    <property type="evidence" value="ECO:0007669"/>
    <property type="project" value="UniProtKB-UniRule"/>
</dbReference>
<gene>
    <name evidence="10" type="ORF">SAMN04490355_101176</name>
</gene>
<comment type="catalytic activity">
    <reaction evidence="7 8">
        <text>2 pyruvate + H(+) = (2S)-2-acetolactate + CO2</text>
        <dbReference type="Rhea" id="RHEA:25249"/>
        <dbReference type="ChEBI" id="CHEBI:15361"/>
        <dbReference type="ChEBI" id="CHEBI:15378"/>
        <dbReference type="ChEBI" id="CHEBI:16526"/>
        <dbReference type="ChEBI" id="CHEBI:58476"/>
        <dbReference type="EC" id="2.2.1.6"/>
    </reaction>
</comment>
<evidence type="ECO:0000256" key="4">
    <source>
        <dbReference type="ARBA" id="ARBA00011744"/>
    </source>
</evidence>
<dbReference type="EMBL" id="FOTS01000011">
    <property type="protein sequence ID" value="SFL62859.1"/>
    <property type="molecule type" value="Genomic_DNA"/>
</dbReference>
<dbReference type="InterPro" id="IPR019455">
    <property type="entry name" value="Acetolactate_synth_ssu_C"/>
</dbReference>
<dbReference type="InterPro" id="IPR039557">
    <property type="entry name" value="AHAS_ACT"/>
</dbReference>
<dbReference type="OrthoDB" id="9787365at2"/>
<dbReference type="Gene3D" id="3.30.70.1150">
    <property type="entry name" value="ACT-like. Chain A, domain 2"/>
    <property type="match status" value="1"/>
</dbReference>